<dbReference type="SUPFAM" id="SSF48403">
    <property type="entry name" value="Ankyrin repeat"/>
    <property type="match status" value="1"/>
</dbReference>
<dbReference type="EMBL" id="KZ613948">
    <property type="protein sequence ID" value="PMD37998.1"/>
    <property type="molecule type" value="Genomic_DNA"/>
</dbReference>
<proteinExistence type="predicted"/>
<dbReference type="SMART" id="SM00248">
    <property type="entry name" value="ANK"/>
    <property type="match status" value="2"/>
</dbReference>
<dbReference type="InterPro" id="IPR036770">
    <property type="entry name" value="Ankyrin_rpt-contain_sf"/>
</dbReference>
<dbReference type="PROSITE" id="PS50088">
    <property type="entry name" value="ANK_REPEAT"/>
    <property type="match status" value="1"/>
</dbReference>
<evidence type="ECO:0000256" key="1">
    <source>
        <dbReference type="ARBA" id="ARBA00022737"/>
    </source>
</evidence>
<evidence type="ECO:0000313" key="4">
    <source>
        <dbReference type="EMBL" id="PMD37998.1"/>
    </source>
</evidence>
<dbReference type="Gene3D" id="1.25.40.20">
    <property type="entry name" value="Ankyrin repeat-containing domain"/>
    <property type="match status" value="1"/>
</dbReference>
<dbReference type="OrthoDB" id="194358at2759"/>
<name>A0A2J6RHK0_HYAVF</name>
<gene>
    <name evidence="4" type="ORF">L207DRAFT_513945</name>
</gene>
<reference evidence="4 5" key="1">
    <citation type="submission" date="2016-04" db="EMBL/GenBank/DDBJ databases">
        <title>A degradative enzymes factory behind the ericoid mycorrhizal symbiosis.</title>
        <authorList>
            <consortium name="DOE Joint Genome Institute"/>
            <person name="Martino E."/>
            <person name="Morin E."/>
            <person name="Grelet G."/>
            <person name="Kuo A."/>
            <person name="Kohler A."/>
            <person name="Daghino S."/>
            <person name="Barry K."/>
            <person name="Choi C."/>
            <person name="Cichocki N."/>
            <person name="Clum A."/>
            <person name="Copeland A."/>
            <person name="Hainaut M."/>
            <person name="Haridas S."/>
            <person name="Labutti K."/>
            <person name="Lindquist E."/>
            <person name="Lipzen A."/>
            <person name="Khouja H.-R."/>
            <person name="Murat C."/>
            <person name="Ohm R."/>
            <person name="Olson A."/>
            <person name="Spatafora J."/>
            <person name="Veneault-Fourrey C."/>
            <person name="Henrissat B."/>
            <person name="Grigoriev I."/>
            <person name="Martin F."/>
            <person name="Perotto S."/>
        </authorList>
    </citation>
    <scope>NUCLEOTIDE SEQUENCE [LARGE SCALE GENOMIC DNA]</scope>
    <source>
        <strain evidence="4 5">F</strain>
    </source>
</reference>
<dbReference type="PANTHER" id="PTHR24198">
    <property type="entry name" value="ANKYRIN REPEAT AND PROTEIN KINASE DOMAIN-CONTAINING PROTEIN"/>
    <property type="match status" value="1"/>
</dbReference>
<keyword evidence="1" id="KW-0677">Repeat</keyword>
<keyword evidence="2 3" id="KW-0040">ANK repeat</keyword>
<dbReference type="STRING" id="1149755.A0A2J6RHK0"/>
<evidence type="ECO:0000256" key="2">
    <source>
        <dbReference type="ARBA" id="ARBA00023043"/>
    </source>
</evidence>
<dbReference type="InterPro" id="IPR002110">
    <property type="entry name" value="Ankyrin_rpt"/>
</dbReference>
<organism evidence="4 5">
    <name type="scientific">Hyaloscypha variabilis (strain UAMH 11265 / GT02V1 / F)</name>
    <name type="common">Meliniomyces variabilis</name>
    <dbReference type="NCBI Taxonomy" id="1149755"/>
    <lineage>
        <taxon>Eukaryota</taxon>
        <taxon>Fungi</taxon>
        <taxon>Dikarya</taxon>
        <taxon>Ascomycota</taxon>
        <taxon>Pezizomycotina</taxon>
        <taxon>Leotiomycetes</taxon>
        <taxon>Helotiales</taxon>
        <taxon>Hyaloscyphaceae</taxon>
        <taxon>Hyaloscypha</taxon>
        <taxon>Hyaloscypha variabilis</taxon>
    </lineage>
</organism>
<feature type="repeat" description="ANK" evidence="3">
    <location>
        <begin position="20"/>
        <end position="52"/>
    </location>
</feature>
<dbReference type="PROSITE" id="PS50297">
    <property type="entry name" value="ANK_REP_REGION"/>
    <property type="match status" value="1"/>
</dbReference>
<protein>
    <submittedName>
        <fullName evidence="4">Uncharacterized protein</fullName>
    </submittedName>
</protein>
<dbReference type="Pfam" id="PF12796">
    <property type="entry name" value="Ank_2"/>
    <property type="match status" value="1"/>
</dbReference>
<accession>A0A2J6RHK0</accession>
<evidence type="ECO:0000256" key="3">
    <source>
        <dbReference type="PROSITE-ProRule" id="PRU00023"/>
    </source>
</evidence>
<sequence>MIRLLLELGAVVNGEPAIRSGGTALQFAAISGNCNMVAELLEKGAQLHALPSKVNGRWPLEGAAEHGRLDMIQFLWRAKELSLNNAGFQERQCLRAMDFARSNGHLGCMDLIADLSRISVNKLKSVDCGVPWLAY</sequence>
<dbReference type="PANTHER" id="PTHR24198:SF165">
    <property type="entry name" value="ANKYRIN REPEAT-CONTAINING PROTEIN-RELATED"/>
    <property type="match status" value="1"/>
</dbReference>
<keyword evidence="5" id="KW-1185">Reference proteome</keyword>
<dbReference type="AlphaFoldDB" id="A0A2J6RHK0"/>
<evidence type="ECO:0000313" key="5">
    <source>
        <dbReference type="Proteomes" id="UP000235786"/>
    </source>
</evidence>
<dbReference type="Proteomes" id="UP000235786">
    <property type="component" value="Unassembled WGS sequence"/>
</dbReference>